<comment type="caution">
    <text evidence="2">The sequence shown here is derived from an EMBL/GenBank/DDBJ whole genome shotgun (WGS) entry which is preliminary data.</text>
</comment>
<dbReference type="EMBL" id="MFCP01000005">
    <property type="protein sequence ID" value="OGE29486.1"/>
    <property type="molecule type" value="Genomic_DNA"/>
</dbReference>
<protein>
    <recommendedName>
        <fullName evidence="1">DUF5615 domain-containing protein</fullName>
    </recommendedName>
</protein>
<sequence>MKFLLDENIGNKIATFLRSLGYITYRLREINPGIEDYEVLNFAVSQDAILITSDKDFGELVFKEGFPHRGIIFLRLNDQSSENKIRALKVILSRKRNLKDFLVITEQEKTYKVRVRKIN</sequence>
<proteinExistence type="predicted"/>
<feature type="domain" description="DUF5615" evidence="1">
    <location>
        <begin position="1"/>
        <end position="93"/>
    </location>
</feature>
<evidence type="ECO:0000259" key="1">
    <source>
        <dbReference type="Pfam" id="PF18480"/>
    </source>
</evidence>
<name>A0A1F5JLI8_9BACT</name>
<reference evidence="2 3" key="1">
    <citation type="journal article" date="2016" name="Nat. Commun.">
        <title>Thousands of microbial genomes shed light on interconnected biogeochemical processes in an aquifer system.</title>
        <authorList>
            <person name="Anantharaman K."/>
            <person name="Brown C.T."/>
            <person name="Hug L.A."/>
            <person name="Sharon I."/>
            <person name="Castelle C.J."/>
            <person name="Probst A.J."/>
            <person name="Thomas B.C."/>
            <person name="Singh A."/>
            <person name="Wilkins M.J."/>
            <person name="Karaoz U."/>
            <person name="Brodie E.L."/>
            <person name="Williams K.H."/>
            <person name="Hubbard S.S."/>
            <person name="Banfield J.F."/>
        </authorList>
    </citation>
    <scope>NUCLEOTIDE SEQUENCE [LARGE SCALE GENOMIC DNA]</scope>
</reference>
<evidence type="ECO:0000313" key="3">
    <source>
        <dbReference type="Proteomes" id="UP000177555"/>
    </source>
</evidence>
<evidence type="ECO:0000313" key="2">
    <source>
        <dbReference type="EMBL" id="OGE29486.1"/>
    </source>
</evidence>
<dbReference type="Proteomes" id="UP000177555">
    <property type="component" value="Unassembled WGS sequence"/>
</dbReference>
<dbReference type="AlphaFoldDB" id="A0A1F5JLI8"/>
<accession>A0A1F5JLI8</accession>
<organism evidence="2 3">
    <name type="scientific">Candidatus Daviesbacteria bacterium RIFCSPHIGHO2_01_FULL_40_11</name>
    <dbReference type="NCBI Taxonomy" id="1797762"/>
    <lineage>
        <taxon>Bacteria</taxon>
        <taxon>Candidatus Daviesiibacteriota</taxon>
    </lineage>
</organism>
<gene>
    <name evidence="2" type="ORF">A2867_00765</name>
</gene>
<dbReference type="InterPro" id="IPR041049">
    <property type="entry name" value="DUF5615"/>
</dbReference>
<dbReference type="Pfam" id="PF18480">
    <property type="entry name" value="DUF5615"/>
    <property type="match status" value="1"/>
</dbReference>